<dbReference type="Gene3D" id="2.120.10.30">
    <property type="entry name" value="TolB, C-terminal domain"/>
    <property type="match status" value="1"/>
</dbReference>
<dbReference type="PANTHER" id="PTHR19328:SF13">
    <property type="entry name" value="HIPL1 PROTEIN"/>
    <property type="match status" value="1"/>
</dbReference>
<evidence type="ECO:0000259" key="1">
    <source>
        <dbReference type="PROSITE" id="PS50268"/>
    </source>
</evidence>
<feature type="domain" description="Cadherin" evidence="1">
    <location>
        <begin position="49"/>
        <end position="148"/>
    </location>
</feature>
<dbReference type="Pfam" id="PF07995">
    <property type="entry name" value="GSDH"/>
    <property type="match status" value="1"/>
</dbReference>
<dbReference type="Pfam" id="PF17963">
    <property type="entry name" value="Big_9"/>
    <property type="match status" value="1"/>
</dbReference>
<evidence type="ECO:0000313" key="3">
    <source>
        <dbReference type="Proteomes" id="UP001629244"/>
    </source>
</evidence>
<dbReference type="Gene3D" id="2.60.40.60">
    <property type="entry name" value="Cadherins"/>
    <property type="match status" value="1"/>
</dbReference>
<dbReference type="SUPFAM" id="SSF49313">
    <property type="entry name" value="Cadherin-like"/>
    <property type="match status" value="1"/>
</dbReference>
<dbReference type="PROSITE" id="PS51257">
    <property type="entry name" value="PROKAR_LIPOPROTEIN"/>
    <property type="match status" value="1"/>
</dbReference>
<gene>
    <name evidence="2" type="ORF">ABS767_10195</name>
</gene>
<accession>A0ABW8YQ89</accession>
<dbReference type="InterPro" id="IPR011041">
    <property type="entry name" value="Quinoprot_gluc/sorb_DH_b-prop"/>
</dbReference>
<dbReference type="InterPro" id="IPR012938">
    <property type="entry name" value="Glc/Sorbosone_DH"/>
</dbReference>
<reference evidence="2 3" key="1">
    <citation type="submission" date="2024-06" db="EMBL/GenBank/DDBJ databases">
        <authorList>
            <person name="Kaempfer P."/>
            <person name="Viver T."/>
        </authorList>
    </citation>
    <scope>NUCLEOTIDE SEQUENCE [LARGE SCALE GENOMIC DNA]</scope>
    <source>
        <strain evidence="2 3">ST-64</strain>
    </source>
</reference>
<dbReference type="PROSITE" id="PS50268">
    <property type="entry name" value="CADHERIN_2"/>
    <property type="match status" value="1"/>
</dbReference>
<protein>
    <submittedName>
        <fullName evidence="2">PQQ-dependent sugar dehydrogenase</fullName>
    </submittedName>
</protein>
<dbReference type="InterPro" id="IPR011042">
    <property type="entry name" value="6-blade_b-propeller_TolB-like"/>
</dbReference>
<organism evidence="2 3">
    <name type="scientific">Sphingomonas plantiphila</name>
    <dbReference type="NCBI Taxonomy" id="3163295"/>
    <lineage>
        <taxon>Bacteria</taxon>
        <taxon>Pseudomonadati</taxon>
        <taxon>Pseudomonadota</taxon>
        <taxon>Alphaproteobacteria</taxon>
        <taxon>Sphingomonadales</taxon>
        <taxon>Sphingomonadaceae</taxon>
        <taxon>Sphingomonas</taxon>
    </lineage>
</organism>
<proteinExistence type="predicted"/>
<keyword evidence="3" id="KW-1185">Reference proteome</keyword>
<sequence>MRSTGICAAALLVTACGGGGSGSGGTVTPPTNRAPSFTSAATASIVENGTTVMTAAATDPDANPLTFSIAGGADAAHFTITTAGALSFASAPNFDLPADADGNNIYQVQLRVSDGSLSATQDISVTVTNSHEGIAVRRVGTGFAQPVYVSPIPGSADVYVAEKGGGVWRLNPTTGVKTLLFTVGGLTTDGERGLLGMALLPNFATTGRFIVFATGAGGTIELRQYILRAAGFPPDAFGTLSIPHPDANNHNGGWIGFGPDGYLYAAIGDGGGAGDPGNNAQNRNVRLGKILRINVVDDPYAGASPTFFSPAPGNPFLAGGGDPYVFAYGLRNPFRASFAPDGRLFIGDVGQGAREEINVLRADQPGLNFGWRFLEGTQPYSGTAPTGLTDPVTEYSHGSGPRQGQSVIGGYVYRGPVTSLAGAYVFGDFVSGNIWSVPAASLVAGSTLASSRYERRNEDFAPDAGAINQLVSFGEDSAGNLYLVDLDGDIFQVTPS</sequence>
<dbReference type="InterPro" id="IPR002126">
    <property type="entry name" value="Cadherin-like_dom"/>
</dbReference>
<name>A0ABW8YQ89_9SPHN</name>
<comment type="caution">
    <text evidence="2">The sequence shown here is derived from an EMBL/GenBank/DDBJ whole genome shotgun (WGS) entry which is preliminary data.</text>
</comment>
<dbReference type="RefSeq" id="WP_408078246.1">
    <property type="nucleotide sequence ID" value="NZ_JBELQC010000001.1"/>
</dbReference>
<dbReference type="EMBL" id="JBELQC010000001">
    <property type="protein sequence ID" value="MFL9841335.1"/>
    <property type="molecule type" value="Genomic_DNA"/>
</dbReference>
<dbReference type="InterPro" id="IPR015919">
    <property type="entry name" value="Cadherin-like_sf"/>
</dbReference>
<evidence type="ECO:0000313" key="2">
    <source>
        <dbReference type="EMBL" id="MFL9841335.1"/>
    </source>
</evidence>
<dbReference type="PANTHER" id="PTHR19328">
    <property type="entry name" value="HEDGEHOG-INTERACTING PROTEIN"/>
    <property type="match status" value="1"/>
</dbReference>
<dbReference type="SUPFAM" id="SSF50952">
    <property type="entry name" value="Soluble quinoprotein glucose dehydrogenase"/>
    <property type="match status" value="1"/>
</dbReference>
<dbReference type="CDD" id="cd11304">
    <property type="entry name" value="Cadherin_repeat"/>
    <property type="match status" value="1"/>
</dbReference>
<dbReference type="Proteomes" id="UP001629244">
    <property type="component" value="Unassembled WGS sequence"/>
</dbReference>